<reference evidence="6" key="1">
    <citation type="journal article" date="2005" name="Environ. Microbiol.">
        <title>Genetic and functional properties of uncultivated thermophilic crenarchaeotes from a subsurface gold mine as revealed by analysis of genome fragments.</title>
        <authorList>
            <person name="Nunoura T."/>
            <person name="Hirayama H."/>
            <person name="Takami H."/>
            <person name="Oida H."/>
            <person name="Nishi S."/>
            <person name="Shimamura S."/>
            <person name="Suzuki Y."/>
            <person name="Inagaki F."/>
            <person name="Takai K."/>
            <person name="Nealson K.H."/>
            <person name="Horikoshi K."/>
        </authorList>
    </citation>
    <scope>NUCLEOTIDE SEQUENCE</scope>
</reference>
<proteinExistence type="predicted"/>
<feature type="region of interest" description="Disordered" evidence="3">
    <location>
        <begin position="114"/>
        <end position="137"/>
    </location>
</feature>
<organism evidence="6">
    <name type="scientific">uncultured Acetothermia bacterium</name>
    <dbReference type="NCBI Taxonomy" id="236499"/>
    <lineage>
        <taxon>Bacteria</taxon>
        <taxon>Candidatus Bipolaricaulota</taxon>
        <taxon>environmental samples</taxon>
    </lineage>
</organism>
<dbReference type="SUPFAM" id="SSF54534">
    <property type="entry name" value="FKBP-like"/>
    <property type="match status" value="1"/>
</dbReference>
<evidence type="ECO:0000256" key="2">
    <source>
        <dbReference type="ARBA" id="ARBA00023163"/>
    </source>
</evidence>
<evidence type="ECO:0000259" key="4">
    <source>
        <dbReference type="Pfam" id="PF01272"/>
    </source>
</evidence>
<dbReference type="Gene3D" id="3.10.50.30">
    <property type="entry name" value="Transcription elongation factor, GreA/GreB, C-terminal domain"/>
    <property type="match status" value="1"/>
</dbReference>
<evidence type="ECO:0000256" key="1">
    <source>
        <dbReference type="ARBA" id="ARBA00023015"/>
    </source>
</evidence>
<dbReference type="InterPro" id="IPR022691">
    <property type="entry name" value="Tscrpt_elong_fac_GreA/B_N"/>
</dbReference>
<gene>
    <name evidence="6" type="ORF">HGMM_F08F07C17</name>
</gene>
<dbReference type="GO" id="GO:0070063">
    <property type="term" value="F:RNA polymerase binding"/>
    <property type="evidence" value="ECO:0007669"/>
    <property type="project" value="InterPro"/>
</dbReference>
<evidence type="ECO:0000259" key="5">
    <source>
        <dbReference type="Pfam" id="PF03449"/>
    </source>
</evidence>
<keyword evidence="1" id="KW-0805">Transcription regulation</keyword>
<protein>
    <submittedName>
        <fullName evidence="6">Transcription elongation factor GreA</fullName>
    </submittedName>
</protein>
<dbReference type="Pfam" id="PF03449">
    <property type="entry name" value="GreA_GreB_N"/>
    <property type="match status" value="1"/>
</dbReference>
<feature type="domain" description="Transcription elongation factor GreA/GreB N-terminal" evidence="5">
    <location>
        <begin position="7"/>
        <end position="78"/>
    </location>
</feature>
<dbReference type="GO" id="GO:0003677">
    <property type="term" value="F:DNA binding"/>
    <property type="evidence" value="ECO:0007669"/>
    <property type="project" value="InterPro"/>
</dbReference>
<evidence type="ECO:0000256" key="3">
    <source>
        <dbReference type="SAM" id="MobiDB-lite"/>
    </source>
</evidence>
<dbReference type="InterPro" id="IPR001437">
    <property type="entry name" value="Tscrpt_elong_fac_GreA/B_C"/>
</dbReference>
<feature type="domain" description="Transcription elongation factor GreA/GreB C-terminal" evidence="4">
    <location>
        <begin position="86"/>
        <end position="159"/>
    </location>
</feature>
<dbReference type="Gene3D" id="1.10.287.180">
    <property type="entry name" value="Transcription elongation factor, GreA/GreB, N-terminal domain"/>
    <property type="match status" value="1"/>
</dbReference>
<dbReference type="InterPro" id="IPR036805">
    <property type="entry name" value="Tscrpt_elong_fac_GreA/B_N_sf"/>
</dbReference>
<accession>H5SC72</accession>
<reference evidence="6" key="2">
    <citation type="journal article" date="2012" name="PLoS ONE">
        <title>A Deeply Branching Thermophilic Bacterium with an Ancient Acetyl-CoA Pathway Dominates a Subsurface Ecosystem.</title>
        <authorList>
            <person name="Takami H."/>
            <person name="Noguchi H."/>
            <person name="Takaki Y."/>
            <person name="Uchiyama I."/>
            <person name="Toyoda A."/>
            <person name="Nishi S."/>
            <person name="Chee G.-J."/>
            <person name="Arai W."/>
            <person name="Nunoura T."/>
            <person name="Itoh T."/>
            <person name="Hattori M."/>
            <person name="Takai K."/>
        </authorList>
    </citation>
    <scope>NUCLEOTIDE SEQUENCE</scope>
</reference>
<dbReference type="GO" id="GO:0032784">
    <property type="term" value="P:regulation of DNA-templated transcription elongation"/>
    <property type="evidence" value="ECO:0007669"/>
    <property type="project" value="InterPro"/>
</dbReference>
<dbReference type="FunFam" id="3.10.50.30:FF:000001">
    <property type="entry name" value="Transcription elongation factor GreA"/>
    <property type="match status" value="1"/>
</dbReference>
<keyword evidence="2" id="KW-0804">Transcription</keyword>
<dbReference type="GO" id="GO:0006354">
    <property type="term" value="P:DNA-templated transcription elongation"/>
    <property type="evidence" value="ECO:0007669"/>
    <property type="project" value="TreeGrafter"/>
</dbReference>
<dbReference type="GO" id="GO:0003746">
    <property type="term" value="F:translation elongation factor activity"/>
    <property type="evidence" value="ECO:0007669"/>
    <property type="project" value="UniProtKB-KW"/>
</dbReference>
<dbReference type="InterPro" id="IPR036953">
    <property type="entry name" value="GreA/GreB_C_sf"/>
</dbReference>
<keyword evidence="6" id="KW-0251">Elongation factor</keyword>
<sequence length="160" mass="18594">METTTEIVLTPEGYELKKKKLEEYRRILYEELPKKLKLAKEHGAELRENKEYLDIKREQDYYEAEVRRLEELLEKATVLDESQISTKTVNIGTRVTLKDLKTNKTEVYELVSPAEADPEQNKISTESPVGRALMGQRRGAEIQVETPRGIVRYKIVGIER</sequence>
<dbReference type="PIRSF" id="PIRSF006092">
    <property type="entry name" value="GreA_GreB"/>
    <property type="match status" value="1"/>
</dbReference>
<dbReference type="InterPro" id="IPR023459">
    <property type="entry name" value="Tscrpt_elong_fac_GreA/B_fam"/>
</dbReference>
<keyword evidence="6" id="KW-0648">Protein biosynthesis</keyword>
<dbReference type="PANTHER" id="PTHR30437:SF4">
    <property type="entry name" value="TRANSCRIPTION ELONGATION FACTOR GREA"/>
    <property type="match status" value="1"/>
</dbReference>
<dbReference type="Pfam" id="PF01272">
    <property type="entry name" value="GreA_GreB"/>
    <property type="match status" value="1"/>
</dbReference>
<evidence type="ECO:0000313" key="6">
    <source>
        <dbReference type="EMBL" id="BAL53758.1"/>
    </source>
</evidence>
<dbReference type="AlphaFoldDB" id="H5SC72"/>
<dbReference type="SUPFAM" id="SSF46557">
    <property type="entry name" value="GreA transcript cleavage protein, N-terminal domain"/>
    <property type="match status" value="1"/>
</dbReference>
<name>H5SC72_9BACT</name>
<dbReference type="PANTHER" id="PTHR30437">
    <property type="entry name" value="TRANSCRIPTION ELONGATION FACTOR GREA"/>
    <property type="match status" value="1"/>
</dbReference>
<dbReference type="EMBL" id="AP011666">
    <property type="protein sequence ID" value="BAL53758.1"/>
    <property type="molecule type" value="Genomic_DNA"/>
</dbReference>